<dbReference type="Proteomes" id="UP000001017">
    <property type="component" value="Chromosome"/>
</dbReference>
<dbReference type="eggNOG" id="arCOG07412">
    <property type="taxonomic scope" value="Archaea"/>
</dbReference>
<accession>Q97C12</accession>
<reference evidence="1 2" key="1">
    <citation type="journal article" date="1999" name="Proc. Jpn. Acad.">
        <title>Determination of the complete genomic DNA sequence of Thermoplasma volvanium GSS1.</title>
        <authorList>
            <person name="Kawashima T."/>
            <person name="Yamamoto Y."/>
            <person name="Aramaki H."/>
            <person name="Nunoshiba T."/>
            <person name="Kawamoto T."/>
            <person name="Watanabe K."/>
            <person name="Yamazaki M."/>
            <person name="Kanehori K."/>
            <person name="Amano N."/>
            <person name="Ohya Y."/>
            <person name="Makino K."/>
            <person name="Suzuki M."/>
        </authorList>
    </citation>
    <scope>NUCLEOTIDE SEQUENCE [LARGE SCALE GENOMIC DNA]</scope>
    <source>
        <strain evidence="2">ATCC 51530 / DSM 4299 / JCM 9571 / NBRC 15438 / GSS1</strain>
    </source>
</reference>
<evidence type="ECO:0000313" key="1">
    <source>
        <dbReference type="EMBL" id="BAB59435.1"/>
    </source>
</evidence>
<dbReference type="STRING" id="273116.gene:9381067"/>
<keyword evidence="2" id="KW-1185">Reference proteome</keyword>
<reference evidence="1 2" key="2">
    <citation type="journal article" date="2000" name="Proc. Natl. Acad. Sci. U.S.A.">
        <title>Archaeal adaptation to higher temperatures revealed by genomic sequence of Thermoplasma volcanium.</title>
        <authorList>
            <person name="Kawashima T."/>
            <person name="Amano N."/>
            <person name="Koike H."/>
            <person name="Makino S."/>
            <person name="Higuchi S."/>
            <person name="Kawashima-Ohya Y."/>
            <person name="Watanabe K."/>
            <person name="Yamazaki M."/>
            <person name="Kanehori K."/>
            <person name="Kawamoto T."/>
            <person name="Nunoshiba T."/>
            <person name="Yamamoto Y."/>
            <person name="Aramaki H."/>
            <person name="Makino K."/>
            <person name="Suzuki M."/>
        </authorList>
    </citation>
    <scope>NUCLEOTIDE SEQUENCE [LARGE SCALE GENOMIC DNA]</scope>
    <source>
        <strain evidence="2">ATCC 51530 / DSM 4299 / JCM 9571 / NBRC 15438 / GSS1</strain>
    </source>
</reference>
<dbReference type="AlphaFoldDB" id="Q97C12"/>
<sequence>MIYDFGEDGYKITLFGGIKGLVRDGEELKRDLYEVRPEIIYIVLTQEQIDGLNNFLKDPFELSLSDYEIIYGLHLSAYGEVMTPPPIYIEAIKYANETGTTLVPLDVPEKEYSDYYSKNVGFLDLLRNSLRKKRIMKMEFGDKTPEDFVEKWDAVMHKVKGIERVDTFRFNYVRDNLKRNLEKDKGKSVFVITEYEFYKNLENFIKEL</sequence>
<dbReference type="KEGG" id="tvo:TVG0303941"/>
<protein>
    <submittedName>
        <fullName evidence="1">TVG0303941 protein</fullName>
    </submittedName>
</protein>
<organism evidence="1 2">
    <name type="scientific">Thermoplasma volcanium (strain ATCC 51530 / DSM 4299 / JCM 9571 / NBRC 15438 / GSS1)</name>
    <dbReference type="NCBI Taxonomy" id="273116"/>
    <lineage>
        <taxon>Archaea</taxon>
        <taxon>Methanobacteriati</taxon>
        <taxon>Thermoplasmatota</taxon>
        <taxon>Thermoplasmata</taxon>
        <taxon>Thermoplasmatales</taxon>
        <taxon>Thermoplasmataceae</taxon>
        <taxon>Thermoplasma</taxon>
    </lineage>
</organism>
<dbReference type="PaxDb" id="273116-14324508"/>
<dbReference type="EMBL" id="BA000011">
    <property type="protein sequence ID" value="BAB59435.1"/>
    <property type="molecule type" value="Genomic_DNA"/>
</dbReference>
<evidence type="ECO:0000313" key="2">
    <source>
        <dbReference type="Proteomes" id="UP000001017"/>
    </source>
</evidence>
<dbReference type="HOGENOM" id="CLU_114394_0_0_2"/>
<name>Q97C12_THEVO</name>
<dbReference type="GeneID" id="1440806"/>
<gene>
    <name evidence="1" type="ORF">TVG0303941</name>
</gene>
<dbReference type="OrthoDB" id="56235at2157"/>
<proteinExistence type="predicted"/>
<dbReference type="RefSeq" id="WP_010916548.1">
    <property type="nucleotide sequence ID" value="NC_002689.2"/>
</dbReference>